<sequence>MKFYWTKNQNPDSYNVYRKDHHSSEKRSADEICQQEVKNAVCFTLQTKGALAKEALMKETIYTMGYARSGAALTAAVERGIKYGRKTGEIVQDSEKKFTLATDSCVE</sequence>
<evidence type="ECO:0000313" key="1">
    <source>
        <dbReference type="EMBL" id="HIX71430.1"/>
    </source>
</evidence>
<gene>
    <name evidence="1" type="ORF">H9849_00265</name>
</gene>
<feature type="non-terminal residue" evidence="1">
    <location>
        <position position="1"/>
    </location>
</feature>
<organism evidence="1 2">
    <name type="scientific">Candidatus Anaerobutyricum stercoripullorum</name>
    <dbReference type="NCBI Taxonomy" id="2838456"/>
    <lineage>
        <taxon>Bacteria</taxon>
        <taxon>Bacillati</taxon>
        <taxon>Bacillota</taxon>
        <taxon>Clostridia</taxon>
        <taxon>Lachnospirales</taxon>
        <taxon>Lachnospiraceae</taxon>
        <taxon>Anaerobutyricum</taxon>
    </lineage>
</organism>
<dbReference type="Proteomes" id="UP000886805">
    <property type="component" value="Unassembled WGS sequence"/>
</dbReference>
<dbReference type="AlphaFoldDB" id="A0A9D1X2P5"/>
<reference evidence="1" key="1">
    <citation type="journal article" date="2021" name="PeerJ">
        <title>Extensive microbial diversity within the chicken gut microbiome revealed by metagenomics and culture.</title>
        <authorList>
            <person name="Gilroy R."/>
            <person name="Ravi A."/>
            <person name="Getino M."/>
            <person name="Pursley I."/>
            <person name="Horton D.L."/>
            <person name="Alikhan N.F."/>
            <person name="Baker D."/>
            <person name="Gharbi K."/>
            <person name="Hall N."/>
            <person name="Watson M."/>
            <person name="Adriaenssens E.M."/>
            <person name="Foster-Nyarko E."/>
            <person name="Jarju S."/>
            <person name="Secka A."/>
            <person name="Antonio M."/>
            <person name="Oren A."/>
            <person name="Chaudhuri R.R."/>
            <person name="La Ragione R."/>
            <person name="Hildebrand F."/>
            <person name="Pallen M.J."/>
        </authorList>
    </citation>
    <scope>NUCLEOTIDE SEQUENCE</scope>
    <source>
        <strain evidence="1">ChiSxjej3B15-1167</strain>
    </source>
</reference>
<accession>A0A9D1X2P5</accession>
<dbReference type="EMBL" id="DXEQ01000007">
    <property type="protein sequence ID" value="HIX71430.1"/>
    <property type="molecule type" value="Genomic_DNA"/>
</dbReference>
<name>A0A9D1X2P5_9FIRM</name>
<comment type="caution">
    <text evidence="1">The sequence shown here is derived from an EMBL/GenBank/DDBJ whole genome shotgun (WGS) entry which is preliminary data.</text>
</comment>
<protein>
    <submittedName>
        <fullName evidence="1">Uncharacterized protein</fullName>
    </submittedName>
</protein>
<evidence type="ECO:0000313" key="2">
    <source>
        <dbReference type="Proteomes" id="UP000886805"/>
    </source>
</evidence>
<reference evidence="1" key="2">
    <citation type="submission" date="2021-04" db="EMBL/GenBank/DDBJ databases">
        <authorList>
            <person name="Gilroy R."/>
        </authorList>
    </citation>
    <scope>NUCLEOTIDE SEQUENCE</scope>
    <source>
        <strain evidence="1">ChiSxjej3B15-1167</strain>
    </source>
</reference>
<proteinExistence type="predicted"/>